<name>A0A2A2KR18_9BILA</name>
<accession>A0A2A2KR18</accession>
<dbReference type="EMBL" id="LIAE01007889">
    <property type="protein sequence ID" value="PAV76394.1"/>
    <property type="molecule type" value="Genomic_DNA"/>
</dbReference>
<comment type="caution">
    <text evidence="1">The sequence shown here is derived from an EMBL/GenBank/DDBJ whole genome shotgun (WGS) entry which is preliminary data.</text>
</comment>
<dbReference type="Proteomes" id="UP000218231">
    <property type="component" value="Unassembled WGS sequence"/>
</dbReference>
<protein>
    <submittedName>
        <fullName evidence="1">Uncharacterized protein</fullName>
    </submittedName>
</protein>
<evidence type="ECO:0000313" key="1">
    <source>
        <dbReference type="EMBL" id="PAV76394.1"/>
    </source>
</evidence>
<gene>
    <name evidence="1" type="ORF">WR25_07409</name>
</gene>
<organism evidence="1 2">
    <name type="scientific">Diploscapter pachys</name>
    <dbReference type="NCBI Taxonomy" id="2018661"/>
    <lineage>
        <taxon>Eukaryota</taxon>
        <taxon>Metazoa</taxon>
        <taxon>Ecdysozoa</taxon>
        <taxon>Nematoda</taxon>
        <taxon>Chromadorea</taxon>
        <taxon>Rhabditida</taxon>
        <taxon>Rhabditina</taxon>
        <taxon>Rhabditomorpha</taxon>
        <taxon>Rhabditoidea</taxon>
        <taxon>Rhabditidae</taxon>
        <taxon>Diploscapter</taxon>
    </lineage>
</organism>
<proteinExistence type="predicted"/>
<dbReference type="AlphaFoldDB" id="A0A2A2KR18"/>
<evidence type="ECO:0000313" key="2">
    <source>
        <dbReference type="Proteomes" id="UP000218231"/>
    </source>
</evidence>
<reference evidence="1 2" key="1">
    <citation type="journal article" date="2017" name="Curr. Biol.">
        <title>Genome architecture and evolution of a unichromosomal asexual nematode.</title>
        <authorList>
            <person name="Fradin H."/>
            <person name="Zegar C."/>
            <person name="Gutwein M."/>
            <person name="Lucas J."/>
            <person name="Kovtun M."/>
            <person name="Corcoran D."/>
            <person name="Baugh L.R."/>
            <person name="Kiontke K."/>
            <person name="Gunsalus K."/>
            <person name="Fitch D.H."/>
            <person name="Piano F."/>
        </authorList>
    </citation>
    <scope>NUCLEOTIDE SEQUENCE [LARGE SCALE GENOMIC DNA]</scope>
    <source>
        <strain evidence="1">PF1309</strain>
    </source>
</reference>
<sequence length="83" mass="9423">MAVANGGFLTDETEVMDRRVLVENEWNQGRASEQRAETSHSLFEEDDIRNGKKVDPNVIFFDWGSLSRRRSRAGGTANSLCKY</sequence>
<keyword evidence="2" id="KW-1185">Reference proteome</keyword>